<reference evidence="2 3" key="1">
    <citation type="submission" date="2024-05" db="EMBL/GenBank/DDBJ databases">
        <title>Genome sequencing of Marine Estuary Bacteria, Shewanella vesiculosa and S. baltica, and Pseudomonas syringae.</title>
        <authorList>
            <person name="Gurung A."/>
            <person name="Maclea K.S."/>
        </authorList>
    </citation>
    <scope>NUCLEOTIDE SEQUENCE [LARGE SCALE GENOMIC DNA]</scope>
    <source>
        <strain evidence="2 3">1A</strain>
    </source>
</reference>
<accession>A0ABV0FLV7</accession>
<protein>
    <submittedName>
        <fullName evidence="2">GDSL-type esterase/lipase family protein</fullName>
    </submittedName>
</protein>
<evidence type="ECO:0000259" key="1">
    <source>
        <dbReference type="Pfam" id="PF13472"/>
    </source>
</evidence>
<sequence>MDFYVGDIQNYDWYEKRLLSFDSYNILSDNSNVVIIGDSISSAIPSNEFSSEFSIYNFAISGDTTDSLLKRIDKIPFEKFDFVVFMIGVNDLGRGSSISKTFKNYKNILEKIRFYKCKVIVQPIVFTTRFKRDNIKIQKLNNLIKNFSEQEGITYFDVNSYLSTGNELNSEFTIDGMHLNNSAYNIWIGNLNELLLNTENKL</sequence>
<dbReference type="InterPro" id="IPR036514">
    <property type="entry name" value="SGNH_hydro_sf"/>
</dbReference>
<dbReference type="InterPro" id="IPR013830">
    <property type="entry name" value="SGNH_hydro"/>
</dbReference>
<dbReference type="PANTHER" id="PTHR30383:SF5">
    <property type="entry name" value="SGNH HYDROLASE-TYPE ESTERASE DOMAIN-CONTAINING PROTEIN"/>
    <property type="match status" value="1"/>
</dbReference>
<organism evidence="2 3">
    <name type="scientific">Shewanella vesiculosa</name>
    <dbReference type="NCBI Taxonomy" id="518738"/>
    <lineage>
        <taxon>Bacteria</taxon>
        <taxon>Pseudomonadati</taxon>
        <taxon>Pseudomonadota</taxon>
        <taxon>Gammaproteobacteria</taxon>
        <taxon>Alteromonadales</taxon>
        <taxon>Shewanellaceae</taxon>
        <taxon>Shewanella</taxon>
    </lineage>
</organism>
<gene>
    <name evidence="2" type="ORF">ABHN84_00345</name>
</gene>
<keyword evidence="3" id="KW-1185">Reference proteome</keyword>
<comment type="caution">
    <text evidence="2">The sequence shown here is derived from an EMBL/GenBank/DDBJ whole genome shotgun (WGS) entry which is preliminary data.</text>
</comment>
<dbReference type="SUPFAM" id="SSF52266">
    <property type="entry name" value="SGNH hydrolase"/>
    <property type="match status" value="1"/>
</dbReference>
<proteinExistence type="predicted"/>
<dbReference type="PANTHER" id="PTHR30383">
    <property type="entry name" value="THIOESTERASE 1/PROTEASE 1/LYSOPHOSPHOLIPASE L1"/>
    <property type="match status" value="1"/>
</dbReference>
<evidence type="ECO:0000313" key="3">
    <source>
        <dbReference type="Proteomes" id="UP001477278"/>
    </source>
</evidence>
<dbReference type="InterPro" id="IPR051532">
    <property type="entry name" value="Ester_Hydrolysis_Enzymes"/>
</dbReference>
<dbReference type="Proteomes" id="UP001477278">
    <property type="component" value="Unassembled WGS sequence"/>
</dbReference>
<evidence type="ECO:0000313" key="2">
    <source>
        <dbReference type="EMBL" id="MEO3680737.1"/>
    </source>
</evidence>
<dbReference type="EMBL" id="JBDPZN010000001">
    <property type="protein sequence ID" value="MEO3680737.1"/>
    <property type="molecule type" value="Genomic_DNA"/>
</dbReference>
<name>A0ABV0FLV7_9GAMM</name>
<dbReference type="Pfam" id="PF13472">
    <property type="entry name" value="Lipase_GDSL_2"/>
    <property type="match status" value="1"/>
</dbReference>
<feature type="domain" description="SGNH hydrolase-type esterase" evidence="1">
    <location>
        <begin position="55"/>
        <end position="184"/>
    </location>
</feature>
<dbReference type="Gene3D" id="3.40.50.1110">
    <property type="entry name" value="SGNH hydrolase"/>
    <property type="match status" value="1"/>
</dbReference>
<dbReference type="RefSeq" id="WP_347689362.1">
    <property type="nucleotide sequence ID" value="NZ_JBDPZN010000001.1"/>
</dbReference>